<dbReference type="GO" id="GO:0005085">
    <property type="term" value="F:guanyl-nucleotide exchange factor activity"/>
    <property type="evidence" value="ECO:0007669"/>
    <property type="project" value="TreeGrafter"/>
</dbReference>
<evidence type="ECO:0000313" key="2">
    <source>
        <dbReference type="EMBL" id="CAD2105120.1"/>
    </source>
</evidence>
<name>A0A6V7T028_PLAVN</name>
<evidence type="ECO:0000313" key="3">
    <source>
        <dbReference type="Proteomes" id="UP000515268"/>
    </source>
</evidence>
<dbReference type="AlphaFoldDB" id="A0A6V7T028"/>
<dbReference type="PANTHER" id="PTHR45982:SF1">
    <property type="entry name" value="REGULATOR OF CHROMOSOME CONDENSATION"/>
    <property type="match status" value="1"/>
</dbReference>
<protein>
    <recommendedName>
        <fullName evidence="4">Regulator of chromosome condensation</fullName>
    </recommendedName>
</protein>
<feature type="compositionally biased region" description="Basic and acidic residues" evidence="1">
    <location>
        <begin position="161"/>
        <end position="175"/>
    </location>
</feature>
<evidence type="ECO:0000256" key="1">
    <source>
        <dbReference type="SAM" id="MobiDB-lite"/>
    </source>
</evidence>
<dbReference type="InterPro" id="IPR009091">
    <property type="entry name" value="RCC1/BLIP-II"/>
</dbReference>
<keyword evidence="3" id="KW-1185">Reference proteome</keyword>
<organism evidence="2 3">
    <name type="scientific">Plasmodium vinckei petteri</name>
    <dbReference type="NCBI Taxonomy" id="138298"/>
    <lineage>
        <taxon>Eukaryota</taxon>
        <taxon>Sar</taxon>
        <taxon>Alveolata</taxon>
        <taxon>Apicomplexa</taxon>
        <taxon>Aconoidasida</taxon>
        <taxon>Haemosporida</taxon>
        <taxon>Plasmodiidae</taxon>
        <taxon>Plasmodium</taxon>
        <taxon>Plasmodium (Vinckeia)</taxon>
    </lineage>
</organism>
<dbReference type="GO" id="GO:0005737">
    <property type="term" value="C:cytoplasm"/>
    <property type="evidence" value="ECO:0007669"/>
    <property type="project" value="TreeGrafter"/>
</dbReference>
<accession>A0A6V7T028</accession>
<feature type="region of interest" description="Disordered" evidence="1">
    <location>
        <begin position="161"/>
        <end position="181"/>
    </location>
</feature>
<sequence length="868" mass="102259">MRVTNLKGEKLSNVYLYKNGEIKLIKELENVFIKNISTCSNSINILLKNEEDINKENKNGHQNILIQINKERNDKYTNLKNGQSYINISYSNIFINNYVDSDLVLYSTHGQDPNKIKYELEKEKAKEVNTKISINDLRKGLIKSEKNNVWTYSIDNLASTKHENENENENEDKNGKSSKTKNYNDSMQIKYVPTNCEKVYFCYSGFYAIDDKNNVCRWDIDISNNTNIIKYNYLSKFLSYIKFTEKIIDISCGHSHVLFLSENKNCYAYGNNTSYQISNEKNPNFDTPKLIKIDKIKYIAAGHSHNLICTYKNEIYGWGNNIHKQICSGENFIKSPKLILNQSIWNSINKQAKRERKKMKENSKFNEKMYEHNLFGQDVIIPKKYSTQYKQINNMHYKLKKVKNENKFKVKKLCCGFSFSCILMKNKNCYVLGITDFANNQNKEEIKIHTFKKINKKKIDNIFCNFFDIILVDHLKISKIFPPIINPKLNNKIYLLFNFKIKRRHSLQIKLANQCLYNCKKSCNEIDKECDNSDETMGIDFCFNYDSDHCKYCEIEQSSEYEQVGEKIKLSLQKSSKYVCTQASQYYSFPKVDTKNRNEKLLINLICSNIILNYNKTVYVSEYEGRIKNIFPNNFALIKNLKIKIKINKVPIHLNSDYIYVLYEYVNENNQNKIYKIIKGVMSKKRTYIYSKLPLLLQTDIKCKKDNLQLSINKNSDTYESDTCSEGCSYENENPNYRQTFTKCNVYYSFGFHFYKRSFSMLFIKPEIVNISPNNINLHENNVIHIDMAHFSKSFKFIYVILYNPNFNFILTKAYYDLHTNKYSFTTPLISATAFNQVQYDFINFHVFASYNNVEYSENEIKLTITNL</sequence>
<dbReference type="VEuPathDB" id="PlasmoDB:PVPCR_0904250"/>
<dbReference type="InterPro" id="IPR051553">
    <property type="entry name" value="Ran_GTPase-activating"/>
</dbReference>
<gene>
    <name evidence="2" type="ORF">PVPCR_0904250</name>
</gene>
<dbReference type="Gene3D" id="2.130.10.30">
    <property type="entry name" value="Regulator of chromosome condensation 1/beta-lactamase-inhibitor protein II"/>
    <property type="match status" value="1"/>
</dbReference>
<reference evidence="2 3" key="1">
    <citation type="submission" date="2020-08" db="EMBL/GenBank/DDBJ databases">
        <authorList>
            <person name="Ramaprasad A."/>
        </authorList>
    </citation>
    <scope>NUCLEOTIDE SEQUENCE [LARGE SCALE GENOMIC DNA]</scope>
</reference>
<dbReference type="Pfam" id="PF13540">
    <property type="entry name" value="RCC1_2"/>
    <property type="match status" value="2"/>
</dbReference>
<dbReference type="Proteomes" id="UP000515268">
    <property type="component" value="Chromosome PVPCR_09"/>
</dbReference>
<dbReference type="SUPFAM" id="SSF50985">
    <property type="entry name" value="RCC1/BLIP-II"/>
    <property type="match status" value="1"/>
</dbReference>
<proteinExistence type="predicted"/>
<dbReference type="PANTHER" id="PTHR45982">
    <property type="entry name" value="REGULATOR OF CHROMOSOME CONDENSATION"/>
    <property type="match status" value="1"/>
</dbReference>
<evidence type="ECO:0008006" key="4">
    <source>
        <dbReference type="Google" id="ProtNLM"/>
    </source>
</evidence>
<dbReference type="EMBL" id="LR865414">
    <property type="protein sequence ID" value="CAD2105120.1"/>
    <property type="molecule type" value="Genomic_DNA"/>
</dbReference>
<dbReference type="OrthoDB" id="8068875at2759"/>